<dbReference type="Proteomes" id="UP000663832">
    <property type="component" value="Unassembled WGS sequence"/>
</dbReference>
<proteinExistence type="predicted"/>
<evidence type="ECO:0000313" key="2">
    <source>
        <dbReference type="EMBL" id="CAF1623437.1"/>
    </source>
</evidence>
<name>A0A816CQP9_9BILA</name>
<organism evidence="2 3">
    <name type="scientific">Adineta steineri</name>
    <dbReference type="NCBI Taxonomy" id="433720"/>
    <lineage>
        <taxon>Eukaryota</taxon>
        <taxon>Metazoa</taxon>
        <taxon>Spiralia</taxon>
        <taxon>Gnathifera</taxon>
        <taxon>Rotifera</taxon>
        <taxon>Eurotatoria</taxon>
        <taxon>Bdelloidea</taxon>
        <taxon>Adinetida</taxon>
        <taxon>Adinetidae</taxon>
        <taxon>Adineta</taxon>
    </lineage>
</organism>
<protein>
    <submittedName>
        <fullName evidence="2">Uncharacterized protein</fullName>
    </submittedName>
</protein>
<sequence length="194" mass="21871">MPTNTKFCSKWLQNSDNTGRVNSRWLKQGKTSSSFQCIVCNSGNFSCTNGGWANLKRHFNRPKHIKCMKDVFDFTLLTTSNNQSLLLSKNKNDNSTCVGTGSIDRNTTRIPFVIVEIEQRALTHDDNLVSATKMLKEGSTRLVTVVNSKDLIDVSTARLLVTAANAKLYILKAQLLENSENLNRLRKNRKMNNE</sequence>
<reference evidence="2" key="1">
    <citation type="submission" date="2021-02" db="EMBL/GenBank/DDBJ databases">
        <authorList>
            <person name="Nowell W R."/>
        </authorList>
    </citation>
    <scope>NUCLEOTIDE SEQUENCE</scope>
</reference>
<keyword evidence="3" id="KW-1185">Reference proteome</keyword>
<dbReference type="EMBL" id="CAJNOM010001962">
    <property type="protein sequence ID" value="CAF1623437.1"/>
    <property type="molecule type" value="Genomic_DNA"/>
</dbReference>
<gene>
    <name evidence="1" type="ORF">BJG266_LOCUS39191</name>
    <name evidence="2" type="ORF">QVE165_LOCUS56077</name>
</gene>
<dbReference type="Proteomes" id="UP000663877">
    <property type="component" value="Unassembled WGS sequence"/>
</dbReference>
<evidence type="ECO:0000313" key="1">
    <source>
        <dbReference type="EMBL" id="CAF1428487.1"/>
    </source>
</evidence>
<comment type="caution">
    <text evidence="2">The sequence shown here is derived from an EMBL/GenBank/DDBJ whole genome shotgun (WGS) entry which is preliminary data.</text>
</comment>
<evidence type="ECO:0000313" key="3">
    <source>
        <dbReference type="Proteomes" id="UP000663832"/>
    </source>
</evidence>
<dbReference type="EMBL" id="CAJNOI010001634">
    <property type="protein sequence ID" value="CAF1428487.1"/>
    <property type="molecule type" value="Genomic_DNA"/>
</dbReference>
<accession>A0A816CQP9</accession>
<dbReference type="AlphaFoldDB" id="A0A816CQP9"/>